<proteinExistence type="predicted"/>
<organism evidence="2 3">
    <name type="scientific">Fusarium equiseti</name>
    <name type="common">Fusarium scirpi</name>
    <dbReference type="NCBI Taxonomy" id="61235"/>
    <lineage>
        <taxon>Eukaryota</taxon>
        <taxon>Fungi</taxon>
        <taxon>Dikarya</taxon>
        <taxon>Ascomycota</taxon>
        <taxon>Pezizomycotina</taxon>
        <taxon>Sordariomycetes</taxon>
        <taxon>Hypocreomycetidae</taxon>
        <taxon>Hypocreales</taxon>
        <taxon>Nectriaceae</taxon>
        <taxon>Fusarium</taxon>
        <taxon>Fusarium incarnatum-equiseti species complex</taxon>
    </lineage>
</organism>
<protein>
    <submittedName>
        <fullName evidence="2">Uncharacterized protein</fullName>
    </submittedName>
</protein>
<dbReference type="EMBL" id="CAJSTJ010000144">
    <property type="protein sequence ID" value="CAG7561883.1"/>
    <property type="molecule type" value="Genomic_DNA"/>
</dbReference>
<evidence type="ECO:0000313" key="3">
    <source>
        <dbReference type="Proteomes" id="UP000693738"/>
    </source>
</evidence>
<comment type="caution">
    <text evidence="2">The sequence shown here is derived from an EMBL/GenBank/DDBJ whole genome shotgun (WGS) entry which is preliminary data.</text>
</comment>
<evidence type="ECO:0000256" key="1">
    <source>
        <dbReference type="SAM" id="MobiDB-lite"/>
    </source>
</evidence>
<feature type="region of interest" description="Disordered" evidence="1">
    <location>
        <begin position="228"/>
        <end position="248"/>
    </location>
</feature>
<evidence type="ECO:0000313" key="2">
    <source>
        <dbReference type="EMBL" id="CAG7561883.1"/>
    </source>
</evidence>
<reference evidence="2" key="1">
    <citation type="submission" date="2021-05" db="EMBL/GenBank/DDBJ databases">
        <authorList>
            <person name="Khan N."/>
        </authorList>
    </citation>
    <scope>NUCLEOTIDE SEQUENCE</scope>
</reference>
<accession>A0A8J2J725</accession>
<dbReference type="AlphaFoldDB" id="A0A8J2J725"/>
<feature type="compositionally biased region" description="Basic and acidic residues" evidence="1">
    <location>
        <begin position="233"/>
        <end position="247"/>
    </location>
</feature>
<gene>
    <name evidence="2" type="ORF">FEQUK3_LOCUS7588</name>
</gene>
<sequence length="283" mass="32479">MIFRRSLLLSQHVTPPLDSEGRLLELRDSDLHDYRRVVQMLLLEHPWMPDQIKKEFVTEFVQHYSWSPPAGRKSVLAQQIQTYQIEALEFALATRREGESRPTTSTSTTLREVTALRAEASEMGSTSEYDEFLKWLDLPQDQPYSTIEKDTIAYAKQKQYAPSFDASSVSSCFRTSSMYHDALTGNPTMSRSLASRSSRSSQVSASSSFKRFKASALKRRNSSESMLGLGLYDPERQLQDDSRRELQDPQIRQYSKVTMGFSTLVEMTHRLRKKRSILVERGS</sequence>
<name>A0A8J2J725_FUSEQ</name>
<dbReference type="Proteomes" id="UP000693738">
    <property type="component" value="Unassembled WGS sequence"/>
</dbReference>